<keyword evidence="2" id="KW-1185">Reference proteome</keyword>
<organism evidence="1 2">
    <name type="scientific">Acidovorax bellezanensis</name>
    <dbReference type="NCBI Taxonomy" id="2976702"/>
    <lineage>
        <taxon>Bacteria</taxon>
        <taxon>Pseudomonadati</taxon>
        <taxon>Pseudomonadota</taxon>
        <taxon>Betaproteobacteria</taxon>
        <taxon>Burkholderiales</taxon>
        <taxon>Comamonadaceae</taxon>
        <taxon>Acidovorax</taxon>
    </lineage>
</organism>
<evidence type="ECO:0000313" key="2">
    <source>
        <dbReference type="Proteomes" id="UP001525968"/>
    </source>
</evidence>
<name>A0ABT2PND4_9BURK</name>
<protein>
    <submittedName>
        <fullName evidence="1">Uncharacterized protein</fullName>
    </submittedName>
</protein>
<dbReference type="Proteomes" id="UP001525968">
    <property type="component" value="Unassembled WGS sequence"/>
</dbReference>
<reference evidence="1 2" key="1">
    <citation type="submission" date="2022-09" db="EMBL/GenBank/DDBJ databases">
        <title>Draft genome of isolate Be4.</title>
        <authorList>
            <person name="Sanchez-Castro I."/>
            <person name="Martinez-Rodriguez P."/>
            <person name="Descostes M."/>
            <person name="Merroun M."/>
        </authorList>
    </citation>
    <scope>NUCLEOTIDE SEQUENCE [LARGE SCALE GENOMIC DNA]</scope>
    <source>
        <strain evidence="1 2">Be4</strain>
    </source>
</reference>
<dbReference type="EMBL" id="JAODYH010000007">
    <property type="protein sequence ID" value="MCT9811989.1"/>
    <property type="molecule type" value="Genomic_DNA"/>
</dbReference>
<evidence type="ECO:0000313" key="1">
    <source>
        <dbReference type="EMBL" id="MCT9811989.1"/>
    </source>
</evidence>
<proteinExistence type="predicted"/>
<gene>
    <name evidence="1" type="ORF">N0K08_15185</name>
</gene>
<sequence>MTYIADITQMSDLPLQANERGFGCFSCGQPLETSAVRYDGKGGSVLLHLRCANEMGQRLIVDSWTHRRKHEQAPS</sequence>
<dbReference type="RefSeq" id="WP_261501230.1">
    <property type="nucleotide sequence ID" value="NZ_JAODYH010000007.1"/>
</dbReference>
<comment type="caution">
    <text evidence="1">The sequence shown here is derived from an EMBL/GenBank/DDBJ whole genome shotgun (WGS) entry which is preliminary data.</text>
</comment>
<accession>A0ABT2PND4</accession>